<dbReference type="EMBL" id="CP072748">
    <property type="protein sequence ID" value="QTX09270.1"/>
    <property type="molecule type" value="Genomic_DNA"/>
</dbReference>
<dbReference type="AlphaFoldDB" id="A0A8B0SFR8"/>
<dbReference type="RefSeq" id="WP_207252161.1">
    <property type="nucleotide sequence ID" value="NZ_JAFMPM010000008.1"/>
</dbReference>
<accession>A0A8B0SFR8</accession>
<sequence>MNPDVELLRIMSQVGYLTCFRSDAKRSQLIMDGVSAIGREQIPIKIGVAVADLYAGRYDQAISILRDQILVEDPNHMSAKCFLGIALTQKGKKSDAKELFEEVAVHGNQDEKIIAVAYLNN</sequence>
<name>A0A8B0SFR8_9GAMM</name>
<evidence type="ECO:0000313" key="2">
    <source>
        <dbReference type="EMBL" id="QTX09270.1"/>
    </source>
</evidence>
<protein>
    <submittedName>
        <fullName evidence="2">Tetratricopeptide repeat protein</fullName>
    </submittedName>
</protein>
<reference evidence="2" key="2">
    <citation type="submission" date="2021-04" db="EMBL/GenBank/DDBJ databases">
        <title>Complete Genome and methylome analysis of Thiothrix fructosivorans ATCC 49748.</title>
        <authorList>
            <person name="Fomenkov A."/>
            <person name="Sun L."/>
            <person name="Vincze T."/>
            <person name="Grabovich M.Y."/>
            <person name="Roberts R.J."/>
        </authorList>
    </citation>
    <scope>NUCLEOTIDE SEQUENCE</scope>
    <source>
        <strain evidence="2">ATCC 49748</strain>
    </source>
</reference>
<reference evidence="1 3" key="1">
    <citation type="submission" date="2021-03" db="EMBL/GenBank/DDBJ databases">
        <title>Draft genome and methylome analysis of Thiotrix fructosivoruns ATCC 49748.</title>
        <authorList>
            <person name="Fomenkov A."/>
            <person name="Grabovich M.Y."/>
            <person name="Roberts R.J."/>
        </authorList>
    </citation>
    <scope>NUCLEOTIDE SEQUENCE [LARGE SCALE GENOMIC DNA]</scope>
    <source>
        <strain evidence="1 3">ATCC 49748</strain>
    </source>
</reference>
<evidence type="ECO:0000313" key="1">
    <source>
        <dbReference type="EMBL" id="MBO0614429.1"/>
    </source>
</evidence>
<proteinExistence type="predicted"/>
<keyword evidence="3" id="KW-1185">Reference proteome</keyword>
<organism evidence="2">
    <name type="scientific">Thiothrix fructosivorans</name>
    <dbReference type="NCBI Taxonomy" id="111770"/>
    <lineage>
        <taxon>Bacteria</taxon>
        <taxon>Pseudomonadati</taxon>
        <taxon>Pseudomonadota</taxon>
        <taxon>Gammaproteobacteria</taxon>
        <taxon>Thiotrichales</taxon>
        <taxon>Thiotrichaceae</taxon>
        <taxon>Thiothrix</taxon>
    </lineage>
</organism>
<evidence type="ECO:0000313" key="3">
    <source>
        <dbReference type="Proteomes" id="UP000664466"/>
    </source>
</evidence>
<dbReference type="InterPro" id="IPR011990">
    <property type="entry name" value="TPR-like_helical_dom_sf"/>
</dbReference>
<dbReference type="Gene3D" id="1.25.40.10">
    <property type="entry name" value="Tetratricopeptide repeat domain"/>
    <property type="match status" value="1"/>
</dbReference>
<gene>
    <name evidence="2" type="ORF">J1836_011505</name>
    <name evidence="1" type="ORF">J1836_16120</name>
</gene>
<dbReference type="EMBL" id="JAFMPM010000008">
    <property type="protein sequence ID" value="MBO0614429.1"/>
    <property type="molecule type" value="Genomic_DNA"/>
</dbReference>
<dbReference type="Proteomes" id="UP000664466">
    <property type="component" value="Unassembled WGS sequence"/>
</dbReference>
<dbReference type="SUPFAM" id="SSF48452">
    <property type="entry name" value="TPR-like"/>
    <property type="match status" value="1"/>
</dbReference>